<dbReference type="SUPFAM" id="SSF52402">
    <property type="entry name" value="Adenine nucleotide alpha hydrolases-like"/>
    <property type="match status" value="2"/>
</dbReference>
<dbReference type="STRING" id="1437875.CFRA_11340"/>
<sequence>MTEPDDRPTRVLIALRPDAQPRDAVEFAAWLGRTAPVTVRAVTTFVRPWPATSLKKMGGKYGKWFSREAKAARRRVEQALSEAGIPEEMWDDKVAVFADGPSEHALITAAAEDFDADVIALDSDATAPKGRFSVSSTADALLHSSPRPVCLSPRKVKLSKKGVRRVNFAFLEGEFDPEDPALLRSAVRARAWGVPLRVLAFSPTGISDTPLEDSLDLSRELSADWREHSLAMLDRVRDRIAEAMPDLELESSVATGNGWGGAVDALKWKKGDLLCLASNPQGPFERVFVGSATSAFLPHVGVPVVIFPMRRS</sequence>
<dbReference type="Proteomes" id="UP000185434">
    <property type="component" value="Chromosome"/>
</dbReference>
<dbReference type="AlphaFoldDB" id="A0A1L7CV79"/>
<dbReference type="InterPro" id="IPR006016">
    <property type="entry name" value="UspA"/>
</dbReference>
<organism evidence="2 3">
    <name type="scientific">Corynebacterium frankenforstense DSM 45800</name>
    <dbReference type="NCBI Taxonomy" id="1437875"/>
    <lineage>
        <taxon>Bacteria</taxon>
        <taxon>Bacillati</taxon>
        <taxon>Actinomycetota</taxon>
        <taxon>Actinomycetes</taxon>
        <taxon>Mycobacteriales</taxon>
        <taxon>Corynebacteriaceae</taxon>
        <taxon>Corynebacterium</taxon>
    </lineage>
</organism>
<evidence type="ECO:0000313" key="3">
    <source>
        <dbReference type="Proteomes" id="UP000185434"/>
    </source>
</evidence>
<dbReference type="EMBL" id="CP009247">
    <property type="protein sequence ID" value="APT89718.1"/>
    <property type="molecule type" value="Genomic_DNA"/>
</dbReference>
<dbReference type="KEGG" id="cfk:CFRA_11340"/>
<gene>
    <name evidence="2" type="ORF">CFRA_11340</name>
</gene>
<feature type="domain" description="UspA" evidence="1">
    <location>
        <begin position="178"/>
        <end position="308"/>
    </location>
</feature>
<evidence type="ECO:0000259" key="1">
    <source>
        <dbReference type="Pfam" id="PF00582"/>
    </source>
</evidence>
<protein>
    <submittedName>
        <fullName evidence="2">Universal stress protein</fullName>
    </submittedName>
</protein>
<evidence type="ECO:0000313" key="2">
    <source>
        <dbReference type="EMBL" id="APT89718.1"/>
    </source>
</evidence>
<reference evidence="2 3" key="1">
    <citation type="submission" date="2014-08" db="EMBL/GenBank/DDBJ databases">
        <title>Complete genome sequence of Corynebacterium frankenforstense ST18(T) (=DSM 45800(T)), isolated from raw cow milk.</title>
        <authorList>
            <person name="Ruckert C."/>
            <person name="Albersmeier A."/>
            <person name="Winkler A."/>
            <person name="Lipski A."/>
            <person name="Kalinowski J."/>
        </authorList>
    </citation>
    <scope>NUCLEOTIDE SEQUENCE [LARGE SCALE GENOMIC DNA]</scope>
    <source>
        <strain evidence="2 3">ST18</strain>
    </source>
</reference>
<keyword evidence="3" id="KW-1185">Reference proteome</keyword>
<proteinExistence type="predicted"/>
<name>A0A1L7CV79_9CORY</name>
<accession>A0A1L7CV79</accession>
<dbReference type="Gene3D" id="3.40.50.12370">
    <property type="match status" value="1"/>
</dbReference>
<dbReference type="Pfam" id="PF00582">
    <property type="entry name" value="Usp"/>
    <property type="match status" value="2"/>
</dbReference>
<dbReference type="CDD" id="cd00293">
    <property type="entry name" value="USP-like"/>
    <property type="match status" value="1"/>
</dbReference>
<feature type="domain" description="UspA" evidence="1">
    <location>
        <begin position="10"/>
        <end position="150"/>
    </location>
</feature>